<dbReference type="Proteomes" id="UP000198769">
    <property type="component" value="Unassembled WGS sequence"/>
</dbReference>
<dbReference type="InterPro" id="IPR011330">
    <property type="entry name" value="Glyco_hydro/deAcase_b/a-brl"/>
</dbReference>
<dbReference type="Gene3D" id="3.20.20.370">
    <property type="entry name" value="Glycoside hydrolase/deacetylase"/>
    <property type="match status" value="1"/>
</dbReference>
<accession>A0A1I4XC45</accession>
<organism evidence="4 5">
    <name type="scientific">Chryseobacterium oleae</name>
    <dbReference type="NCBI Taxonomy" id="491207"/>
    <lineage>
        <taxon>Bacteria</taxon>
        <taxon>Pseudomonadati</taxon>
        <taxon>Bacteroidota</taxon>
        <taxon>Flavobacteriia</taxon>
        <taxon>Flavobacteriales</taxon>
        <taxon>Weeksellaceae</taxon>
        <taxon>Chryseobacterium group</taxon>
        <taxon>Chryseobacterium</taxon>
    </lineage>
</organism>
<dbReference type="GO" id="GO:0016810">
    <property type="term" value="F:hydrolase activity, acting on carbon-nitrogen (but not peptide) bonds"/>
    <property type="evidence" value="ECO:0007669"/>
    <property type="project" value="InterPro"/>
</dbReference>
<dbReference type="PANTHER" id="PTHR34216">
    <property type="match status" value="1"/>
</dbReference>
<evidence type="ECO:0000313" key="4">
    <source>
        <dbReference type="EMBL" id="SFN22880.1"/>
    </source>
</evidence>
<dbReference type="GO" id="GO:0005576">
    <property type="term" value="C:extracellular region"/>
    <property type="evidence" value="ECO:0007669"/>
    <property type="project" value="UniProtKB-SubCell"/>
</dbReference>
<sequence length="333" mass="39128">MKDKIINILTAFETDDIGKSFPLDYCLPLYHSVSDDNLPHIRHVINYKNTQQFEEDLDCFSKHFQFVNWSEFKDFVNGSFKPKKKIALLTFDDGFREFYDVAAPILERKGIYACNFINPAFVDNKDMMFRCKASLLIDEIGKRKTIDPEVYRVLNLKNKAEKQALINRILNISYQEKEILDILAEKLETDYKAYSKEQKPYLSTDELKILTEKGFGISSHSWDHPKYGDLSLEQQMETTNRTFGYLKENGFLHETFAFPFTDFGVRKEFFDELFKNEEIKFSFGCAGVKLDSVKRNFQRIPMEMGESGERILKKETAYFRLKKIINKNTIVRK</sequence>
<evidence type="ECO:0000256" key="1">
    <source>
        <dbReference type="ARBA" id="ARBA00004613"/>
    </source>
</evidence>
<keyword evidence="2" id="KW-0732">Signal</keyword>
<dbReference type="Pfam" id="PF01522">
    <property type="entry name" value="Polysacc_deac_1"/>
    <property type="match status" value="1"/>
</dbReference>
<dbReference type="InterPro" id="IPR051398">
    <property type="entry name" value="Polysacch_Deacetylase"/>
</dbReference>
<dbReference type="EMBL" id="FOVD01000002">
    <property type="protein sequence ID" value="SFN22880.1"/>
    <property type="molecule type" value="Genomic_DNA"/>
</dbReference>
<dbReference type="GO" id="GO:0005975">
    <property type="term" value="P:carbohydrate metabolic process"/>
    <property type="evidence" value="ECO:0007669"/>
    <property type="project" value="InterPro"/>
</dbReference>
<proteinExistence type="predicted"/>
<reference evidence="5" key="1">
    <citation type="submission" date="2016-10" db="EMBL/GenBank/DDBJ databases">
        <authorList>
            <person name="Varghese N."/>
            <person name="Submissions S."/>
        </authorList>
    </citation>
    <scope>NUCLEOTIDE SEQUENCE [LARGE SCALE GENOMIC DNA]</scope>
    <source>
        <strain evidence="5">DSM 25575</strain>
    </source>
</reference>
<gene>
    <name evidence="4" type="ORF">SAMN05421594_1651</name>
</gene>
<evidence type="ECO:0000313" key="5">
    <source>
        <dbReference type="Proteomes" id="UP000198769"/>
    </source>
</evidence>
<dbReference type="AlphaFoldDB" id="A0A1I4XC45"/>
<dbReference type="RefSeq" id="WP_090024037.1">
    <property type="nucleotide sequence ID" value="NZ_FOVD01000002.1"/>
</dbReference>
<dbReference type="CDD" id="cd10918">
    <property type="entry name" value="CE4_NodB_like_5s_6s"/>
    <property type="match status" value="1"/>
</dbReference>
<dbReference type="SUPFAM" id="SSF88713">
    <property type="entry name" value="Glycoside hydrolase/deacetylase"/>
    <property type="match status" value="1"/>
</dbReference>
<dbReference type="OrthoDB" id="1446101at2"/>
<evidence type="ECO:0000256" key="2">
    <source>
        <dbReference type="ARBA" id="ARBA00022729"/>
    </source>
</evidence>
<dbReference type="InterPro" id="IPR002509">
    <property type="entry name" value="NODB_dom"/>
</dbReference>
<name>A0A1I4XC45_CHROL</name>
<evidence type="ECO:0000259" key="3">
    <source>
        <dbReference type="Pfam" id="PF01522"/>
    </source>
</evidence>
<protein>
    <submittedName>
        <fullName evidence="4">Polysaccharide deacetylase</fullName>
    </submittedName>
</protein>
<keyword evidence="5" id="KW-1185">Reference proteome</keyword>
<feature type="domain" description="NodB homology" evidence="3">
    <location>
        <begin position="82"/>
        <end position="249"/>
    </location>
</feature>
<comment type="subcellular location">
    <subcellularLocation>
        <location evidence="1">Secreted</location>
    </subcellularLocation>
</comment>
<dbReference type="PANTHER" id="PTHR34216:SF3">
    <property type="entry name" value="POLY-BETA-1,6-N-ACETYL-D-GLUCOSAMINE N-DEACETYLASE"/>
    <property type="match status" value="1"/>
</dbReference>